<gene>
    <name evidence="1" type="ORF">SAMEA3545359_00171</name>
</gene>
<dbReference type="AlphaFoldDB" id="A0A1C6G0H7"/>
<name>A0A1C6G0H7_9FIRM</name>
<sequence length="66" mass="7493">MCRTSFHVPAFVRYRDYFFCGAVCFLLVDEQSICTAHFNGAGIIITRQIISMEKHNTGAFAVLVQF</sequence>
<protein>
    <submittedName>
        <fullName evidence="1">Uncharacterized protein</fullName>
    </submittedName>
</protein>
<proteinExistence type="predicted"/>
<evidence type="ECO:0000313" key="1">
    <source>
        <dbReference type="EMBL" id="SCJ38554.1"/>
    </source>
</evidence>
<organism evidence="1">
    <name type="scientific">uncultured Anaerotruncus sp</name>
    <dbReference type="NCBI Taxonomy" id="905011"/>
    <lineage>
        <taxon>Bacteria</taxon>
        <taxon>Bacillati</taxon>
        <taxon>Bacillota</taxon>
        <taxon>Clostridia</taxon>
        <taxon>Eubacteriales</taxon>
        <taxon>Oscillospiraceae</taxon>
        <taxon>Anaerotruncus</taxon>
        <taxon>environmental samples</taxon>
    </lineage>
</organism>
<dbReference type="EMBL" id="FMHG01000001">
    <property type="protein sequence ID" value="SCJ38554.1"/>
    <property type="molecule type" value="Genomic_DNA"/>
</dbReference>
<accession>A0A1C6G0H7</accession>
<reference evidence="1" key="1">
    <citation type="submission" date="2015-09" db="EMBL/GenBank/DDBJ databases">
        <authorList>
            <consortium name="Pathogen Informatics"/>
        </authorList>
    </citation>
    <scope>NUCLEOTIDE SEQUENCE</scope>
    <source>
        <strain evidence="1">2789STDY5834896</strain>
    </source>
</reference>